<gene>
    <name evidence="1" type="ORF">DPMN_161018</name>
</gene>
<dbReference type="Proteomes" id="UP000828390">
    <property type="component" value="Unassembled WGS sequence"/>
</dbReference>
<organism evidence="1 2">
    <name type="scientific">Dreissena polymorpha</name>
    <name type="common">Zebra mussel</name>
    <name type="synonym">Mytilus polymorpha</name>
    <dbReference type="NCBI Taxonomy" id="45954"/>
    <lineage>
        <taxon>Eukaryota</taxon>
        <taxon>Metazoa</taxon>
        <taxon>Spiralia</taxon>
        <taxon>Lophotrochozoa</taxon>
        <taxon>Mollusca</taxon>
        <taxon>Bivalvia</taxon>
        <taxon>Autobranchia</taxon>
        <taxon>Heteroconchia</taxon>
        <taxon>Euheterodonta</taxon>
        <taxon>Imparidentia</taxon>
        <taxon>Neoheterodontei</taxon>
        <taxon>Myida</taxon>
        <taxon>Dreissenoidea</taxon>
        <taxon>Dreissenidae</taxon>
        <taxon>Dreissena</taxon>
    </lineage>
</organism>
<keyword evidence="2" id="KW-1185">Reference proteome</keyword>
<evidence type="ECO:0000313" key="2">
    <source>
        <dbReference type="Proteomes" id="UP000828390"/>
    </source>
</evidence>
<reference evidence="1" key="1">
    <citation type="journal article" date="2019" name="bioRxiv">
        <title>The Genome of the Zebra Mussel, Dreissena polymorpha: A Resource for Invasive Species Research.</title>
        <authorList>
            <person name="McCartney M.A."/>
            <person name="Auch B."/>
            <person name="Kono T."/>
            <person name="Mallez S."/>
            <person name="Zhang Y."/>
            <person name="Obille A."/>
            <person name="Becker A."/>
            <person name="Abrahante J.E."/>
            <person name="Garbe J."/>
            <person name="Badalamenti J.P."/>
            <person name="Herman A."/>
            <person name="Mangelson H."/>
            <person name="Liachko I."/>
            <person name="Sullivan S."/>
            <person name="Sone E.D."/>
            <person name="Koren S."/>
            <person name="Silverstein K.A.T."/>
            <person name="Beckman K.B."/>
            <person name="Gohl D.M."/>
        </authorList>
    </citation>
    <scope>NUCLEOTIDE SEQUENCE</scope>
    <source>
        <strain evidence="1">Duluth1</strain>
        <tissue evidence="1">Whole animal</tissue>
    </source>
</reference>
<accession>A0A9D4ES98</accession>
<dbReference type="AlphaFoldDB" id="A0A9D4ES98"/>
<reference evidence="1" key="2">
    <citation type="submission" date="2020-11" db="EMBL/GenBank/DDBJ databases">
        <authorList>
            <person name="McCartney M.A."/>
            <person name="Auch B."/>
            <person name="Kono T."/>
            <person name="Mallez S."/>
            <person name="Becker A."/>
            <person name="Gohl D.M."/>
            <person name="Silverstein K.A.T."/>
            <person name="Koren S."/>
            <person name="Bechman K.B."/>
            <person name="Herman A."/>
            <person name="Abrahante J.E."/>
            <person name="Garbe J."/>
        </authorList>
    </citation>
    <scope>NUCLEOTIDE SEQUENCE</scope>
    <source>
        <strain evidence="1">Duluth1</strain>
        <tissue evidence="1">Whole animal</tissue>
    </source>
</reference>
<evidence type="ECO:0000313" key="1">
    <source>
        <dbReference type="EMBL" id="KAH3783090.1"/>
    </source>
</evidence>
<dbReference type="EMBL" id="JAIWYP010000008">
    <property type="protein sequence ID" value="KAH3783090.1"/>
    <property type="molecule type" value="Genomic_DNA"/>
</dbReference>
<sequence>MRAREALPHWRHDSHTHGYDCGPGYVYTGCGCPENTTMAPDGQCVSPGECPCQYGTECGSSKRTTTAQEAAGRRATRTTRRLTDATIPSRACAPTRLFVTPLPVERLTSPFRTCRAVRRDEVRRNFGYRTNGEY</sequence>
<protein>
    <submittedName>
        <fullName evidence="1">Uncharacterized protein</fullName>
    </submittedName>
</protein>
<comment type="caution">
    <text evidence="1">The sequence shown here is derived from an EMBL/GenBank/DDBJ whole genome shotgun (WGS) entry which is preliminary data.</text>
</comment>
<dbReference type="PROSITE" id="PS51257">
    <property type="entry name" value="PROKAR_LIPOPROTEIN"/>
    <property type="match status" value="1"/>
</dbReference>
<proteinExistence type="predicted"/>
<name>A0A9D4ES98_DREPO</name>